<evidence type="ECO:0000313" key="5">
    <source>
        <dbReference type="Proteomes" id="UP001217089"/>
    </source>
</evidence>
<organism evidence="4 5">
    <name type="scientific">Tegillarca granosa</name>
    <name type="common">Malaysian cockle</name>
    <name type="synonym">Anadara granosa</name>
    <dbReference type="NCBI Taxonomy" id="220873"/>
    <lineage>
        <taxon>Eukaryota</taxon>
        <taxon>Metazoa</taxon>
        <taxon>Spiralia</taxon>
        <taxon>Lophotrochozoa</taxon>
        <taxon>Mollusca</taxon>
        <taxon>Bivalvia</taxon>
        <taxon>Autobranchia</taxon>
        <taxon>Pteriomorphia</taxon>
        <taxon>Arcoida</taxon>
        <taxon>Arcoidea</taxon>
        <taxon>Arcidae</taxon>
        <taxon>Tegillarca</taxon>
    </lineage>
</organism>
<dbReference type="SMART" id="SM00454">
    <property type="entry name" value="SAM"/>
    <property type="match status" value="1"/>
</dbReference>
<comment type="caution">
    <text evidence="4">The sequence shown here is derived from an EMBL/GenBank/DDBJ whole genome shotgun (WGS) entry which is preliminary data.</text>
</comment>
<dbReference type="Proteomes" id="UP001217089">
    <property type="component" value="Unassembled WGS sequence"/>
</dbReference>
<keyword evidence="1" id="KW-0677">Repeat</keyword>
<proteinExistence type="predicted"/>
<dbReference type="SUPFAM" id="SSF47769">
    <property type="entry name" value="SAM/Pointed domain"/>
    <property type="match status" value="1"/>
</dbReference>
<dbReference type="InterPro" id="IPR013761">
    <property type="entry name" value="SAM/pointed_sf"/>
</dbReference>
<dbReference type="PANTHER" id="PTHR24174">
    <property type="entry name" value="ANKYRIN REPEAT AND STERILE ALPHA MOTIF DOMAIN-CONTAINING PROTEIN 1"/>
    <property type="match status" value="1"/>
</dbReference>
<dbReference type="InterPro" id="IPR001660">
    <property type="entry name" value="SAM"/>
</dbReference>
<dbReference type="PANTHER" id="PTHR24174:SF1">
    <property type="entry name" value="IP14385P"/>
    <property type="match status" value="1"/>
</dbReference>
<evidence type="ECO:0000259" key="3">
    <source>
        <dbReference type="PROSITE" id="PS50105"/>
    </source>
</evidence>
<feature type="domain" description="SAM" evidence="3">
    <location>
        <begin position="123"/>
        <end position="188"/>
    </location>
</feature>
<evidence type="ECO:0000256" key="2">
    <source>
        <dbReference type="ARBA" id="ARBA00023043"/>
    </source>
</evidence>
<keyword evidence="5" id="KW-1185">Reference proteome</keyword>
<dbReference type="Gene3D" id="1.10.150.50">
    <property type="entry name" value="Transcription Factor, Ets-1"/>
    <property type="match status" value="1"/>
</dbReference>
<gene>
    <name evidence="4" type="ORF">KUTeg_023713</name>
</gene>
<protein>
    <recommendedName>
        <fullName evidence="3">SAM domain-containing protein</fullName>
    </recommendedName>
</protein>
<reference evidence="4 5" key="1">
    <citation type="submission" date="2022-12" db="EMBL/GenBank/DDBJ databases">
        <title>Chromosome-level genome of Tegillarca granosa.</title>
        <authorList>
            <person name="Kim J."/>
        </authorList>
    </citation>
    <scope>NUCLEOTIDE SEQUENCE [LARGE SCALE GENOMIC DNA]</scope>
    <source>
        <strain evidence="4">Teg-2019</strain>
        <tissue evidence="4">Adductor muscle</tissue>
    </source>
</reference>
<accession>A0ABQ9E8L7</accession>
<dbReference type="Pfam" id="PF00536">
    <property type="entry name" value="SAM_1"/>
    <property type="match status" value="1"/>
</dbReference>
<evidence type="ECO:0000256" key="1">
    <source>
        <dbReference type="ARBA" id="ARBA00022737"/>
    </source>
</evidence>
<keyword evidence="2" id="KW-0040">ANK repeat</keyword>
<dbReference type="EMBL" id="JARBDR010000921">
    <property type="protein sequence ID" value="KAJ8299653.1"/>
    <property type="molecule type" value="Genomic_DNA"/>
</dbReference>
<sequence length="243" mass="28014">MLKGSAQGGSRKVVSQICENVAFRHSRAAKRKSLPITGLTFDPVMEREEEINPAKILDAVETLIPMPEIKSSKTHEEQHLDYGEEWDKIADIISSYGEDISKYYDFSAIESEIEKIFSSDPDNPPENVEQWLNSLHLSQYLDTFISHKCDSMDRVLQLWELELNNVLHISALGHRKRILVSLSHRKPPDRQYPSLGKMIRDSTIHLRPPHHAQTDTPVKQWRHRPEMLIKGCCNYTAHVRINI</sequence>
<name>A0ABQ9E8L7_TEGGR</name>
<dbReference type="PROSITE" id="PS50105">
    <property type="entry name" value="SAM_DOMAIN"/>
    <property type="match status" value="1"/>
</dbReference>
<dbReference type="InterPro" id="IPR033635">
    <property type="entry name" value="ANKS1/Caskin"/>
</dbReference>
<evidence type="ECO:0000313" key="4">
    <source>
        <dbReference type="EMBL" id="KAJ8299653.1"/>
    </source>
</evidence>